<accession>A0AAE0BM50</accession>
<organism evidence="3 4">
    <name type="scientific">Cymbomonas tetramitiformis</name>
    <dbReference type="NCBI Taxonomy" id="36881"/>
    <lineage>
        <taxon>Eukaryota</taxon>
        <taxon>Viridiplantae</taxon>
        <taxon>Chlorophyta</taxon>
        <taxon>Pyramimonadophyceae</taxon>
        <taxon>Pyramimonadales</taxon>
        <taxon>Pyramimonadaceae</taxon>
        <taxon>Cymbomonas</taxon>
    </lineage>
</organism>
<evidence type="ECO:0000256" key="2">
    <source>
        <dbReference type="SAM" id="MobiDB-lite"/>
    </source>
</evidence>
<dbReference type="EMBL" id="LGRX02034282">
    <property type="protein sequence ID" value="KAK3238249.1"/>
    <property type="molecule type" value="Genomic_DNA"/>
</dbReference>
<dbReference type="Proteomes" id="UP001190700">
    <property type="component" value="Unassembled WGS sequence"/>
</dbReference>
<dbReference type="AlphaFoldDB" id="A0AAE0BM50"/>
<keyword evidence="4" id="KW-1185">Reference proteome</keyword>
<name>A0AAE0BM50_9CHLO</name>
<evidence type="ECO:0000256" key="1">
    <source>
        <dbReference type="SAM" id="Coils"/>
    </source>
</evidence>
<gene>
    <name evidence="3" type="ORF">CYMTET_51723</name>
</gene>
<comment type="caution">
    <text evidence="3">The sequence shown here is derived from an EMBL/GenBank/DDBJ whole genome shotgun (WGS) entry which is preliminary data.</text>
</comment>
<proteinExistence type="predicted"/>
<reference evidence="3 4" key="1">
    <citation type="journal article" date="2015" name="Genome Biol. Evol.">
        <title>Comparative Genomics of a Bacterivorous Green Alga Reveals Evolutionary Causalities and Consequences of Phago-Mixotrophic Mode of Nutrition.</title>
        <authorList>
            <person name="Burns J.A."/>
            <person name="Paasch A."/>
            <person name="Narechania A."/>
            <person name="Kim E."/>
        </authorList>
    </citation>
    <scope>NUCLEOTIDE SEQUENCE [LARGE SCALE GENOMIC DNA]</scope>
    <source>
        <strain evidence="3 4">PLY_AMNH</strain>
    </source>
</reference>
<feature type="region of interest" description="Disordered" evidence="2">
    <location>
        <begin position="57"/>
        <end position="76"/>
    </location>
</feature>
<feature type="coiled-coil region" evidence="1">
    <location>
        <begin position="159"/>
        <end position="200"/>
    </location>
</feature>
<evidence type="ECO:0000313" key="4">
    <source>
        <dbReference type="Proteomes" id="UP001190700"/>
    </source>
</evidence>
<keyword evidence="1" id="KW-0175">Coiled coil</keyword>
<sequence length="239" mass="26222">MKVMDLFRPRVTLLAAFVVTVLLRGMEAAVTAGGVTAAVIFVILQICHLHEFGVDNKESAPLPKQESAKESNQESLYDDVDAQLARHLKTPKASPRGESLEHFLMEQEGGNLPPTASSARDTATDLYTSSAQMRSKLLFLSQQMKYVNTSRNSNAQPLMPQAQELLAQACKQLQSKEAEINCAGSKVKELEEQNSRLQHANVQLGNYLHQMVDGSDGVTDGQKKSGASDSNYFMFGLFD</sequence>
<evidence type="ECO:0000313" key="3">
    <source>
        <dbReference type="EMBL" id="KAK3238249.1"/>
    </source>
</evidence>
<protein>
    <submittedName>
        <fullName evidence="3">Uncharacterized protein</fullName>
    </submittedName>
</protein>